<gene>
    <name evidence="1" type="ORF">SLNWT_4776</name>
</gene>
<sequence length="180" mass="19214">MTAQPSGADRGAARVPVRGLTVLSDPDCSLCAHLSRWLRRQRQLVPLELLPAASPEAQRRYPGLDHRATLDEITVVGDSGQVYTGTAAWVVVLWALSEYRELAHRMSSPTGARFARGAVLAAAKWRAAQLPAKAPVRGGHPGSGWGGGAYRQQDGWTYRPASGWTMEPPGACAGGECGTR</sequence>
<dbReference type="GO" id="GO:0015035">
    <property type="term" value="F:protein-disulfide reductase activity"/>
    <property type="evidence" value="ECO:0007669"/>
    <property type="project" value="InterPro"/>
</dbReference>
<evidence type="ECO:0000313" key="2">
    <source>
        <dbReference type="Proteomes" id="UP000031523"/>
    </source>
</evidence>
<dbReference type="KEGG" id="sals:SLNWT_4776"/>
<evidence type="ECO:0008006" key="3">
    <source>
        <dbReference type="Google" id="ProtNLM"/>
    </source>
</evidence>
<dbReference type="EMBL" id="CP010519">
    <property type="protein sequence ID" value="AJE85152.1"/>
    <property type="molecule type" value="Genomic_DNA"/>
</dbReference>
<evidence type="ECO:0000313" key="1">
    <source>
        <dbReference type="EMBL" id="AJE85152.1"/>
    </source>
</evidence>
<organism evidence="1 2">
    <name type="scientific">Streptomyces albus (strain ATCC 21838 / DSM 41398 / FERM P-419 / JCM 4703 / NBRC 107858)</name>
    <dbReference type="NCBI Taxonomy" id="1081613"/>
    <lineage>
        <taxon>Bacteria</taxon>
        <taxon>Bacillati</taxon>
        <taxon>Actinomycetota</taxon>
        <taxon>Actinomycetes</taxon>
        <taxon>Kitasatosporales</taxon>
        <taxon>Streptomycetaceae</taxon>
        <taxon>Streptomyces</taxon>
    </lineage>
</organism>
<dbReference type="Pfam" id="PF04134">
    <property type="entry name" value="DCC1-like"/>
    <property type="match status" value="1"/>
</dbReference>
<dbReference type="InterPro" id="IPR007263">
    <property type="entry name" value="DCC1-like"/>
</dbReference>
<reference evidence="1 2" key="1">
    <citation type="submission" date="2015-01" db="EMBL/GenBank/DDBJ databases">
        <title>Enhanced salinomycin production by adjusting the supply of polyketide extender units in Streptomyce albus DSM 41398.</title>
        <authorList>
            <person name="Lu C."/>
        </authorList>
    </citation>
    <scope>NUCLEOTIDE SEQUENCE [LARGE SCALE GENOMIC DNA]</scope>
    <source>
        <strain evidence="2">ATCC 21838 / DSM 41398 / FERM P-419 / JCM 4703 / NBRC 107858</strain>
    </source>
</reference>
<dbReference type="AlphaFoldDB" id="A0A0B5F4C1"/>
<proteinExistence type="predicted"/>
<dbReference type="Proteomes" id="UP000031523">
    <property type="component" value="Chromosome"/>
</dbReference>
<keyword evidence="2" id="KW-1185">Reference proteome</keyword>
<accession>A0A0B5F4C1</accession>
<protein>
    <recommendedName>
        <fullName evidence="3">DUF393 domain-containing protein</fullName>
    </recommendedName>
</protein>
<name>A0A0B5F4C1_STRA4</name>